<sequence>MLGDNIANISTTGFRGSQVSFEDVLSQATGAGGVRLNPAGFTSDFSKEGAAESSHVATNMAISGDGLFILKDKDDTSTTYYTRAGGFYFDADNERTEPESYLI</sequence>
<dbReference type="GO" id="GO:0009288">
    <property type="term" value="C:bacterial-type flagellum"/>
    <property type="evidence" value="ECO:0007669"/>
    <property type="project" value="TreeGrafter"/>
</dbReference>
<gene>
    <name evidence="2" type="ORF">S01H1_17091</name>
</gene>
<feature type="non-terminal residue" evidence="2">
    <location>
        <position position="103"/>
    </location>
</feature>
<dbReference type="GO" id="GO:0071978">
    <property type="term" value="P:bacterial-type flagellum-dependent swarming motility"/>
    <property type="evidence" value="ECO:0007669"/>
    <property type="project" value="TreeGrafter"/>
</dbReference>
<reference evidence="2" key="1">
    <citation type="journal article" date="2014" name="Front. Microbiol.">
        <title>High frequency of phylogenetically diverse reductive dehalogenase-homologous genes in deep subseafloor sedimentary metagenomes.</title>
        <authorList>
            <person name="Kawai M."/>
            <person name="Futagami T."/>
            <person name="Toyoda A."/>
            <person name="Takaki Y."/>
            <person name="Nishi S."/>
            <person name="Hori S."/>
            <person name="Arai W."/>
            <person name="Tsubouchi T."/>
            <person name="Morono Y."/>
            <person name="Uchiyama I."/>
            <person name="Ito T."/>
            <person name="Fujiyama A."/>
            <person name="Inagaki F."/>
            <person name="Takami H."/>
        </authorList>
    </citation>
    <scope>NUCLEOTIDE SEQUENCE</scope>
    <source>
        <strain evidence="2">Expedition CK06-06</strain>
    </source>
</reference>
<protein>
    <recommendedName>
        <fullName evidence="1">Flagellar hook protein FlgE/F/G-like D1 domain-containing protein</fullName>
    </recommendedName>
</protein>
<dbReference type="EMBL" id="BARS01009034">
    <property type="protein sequence ID" value="GAF69082.1"/>
    <property type="molecule type" value="Genomic_DNA"/>
</dbReference>
<organism evidence="2">
    <name type="scientific">marine sediment metagenome</name>
    <dbReference type="NCBI Taxonomy" id="412755"/>
    <lineage>
        <taxon>unclassified sequences</taxon>
        <taxon>metagenomes</taxon>
        <taxon>ecological metagenomes</taxon>
    </lineage>
</organism>
<comment type="caution">
    <text evidence="2">The sequence shown here is derived from an EMBL/GenBank/DDBJ whole genome shotgun (WGS) entry which is preliminary data.</text>
</comment>
<accession>X0RZE1</accession>
<dbReference type="PANTHER" id="PTHR30435:SF19">
    <property type="entry name" value="FLAGELLAR BASAL-BODY ROD PROTEIN FLGG"/>
    <property type="match status" value="1"/>
</dbReference>
<dbReference type="InterPro" id="IPR053967">
    <property type="entry name" value="LlgE_F_G-like_D1"/>
</dbReference>
<dbReference type="NCBIfam" id="TIGR03506">
    <property type="entry name" value="FlgEFG_subfam"/>
    <property type="match status" value="1"/>
</dbReference>
<proteinExistence type="predicted"/>
<dbReference type="Pfam" id="PF22692">
    <property type="entry name" value="LlgE_F_G_D1"/>
    <property type="match status" value="1"/>
</dbReference>
<dbReference type="InterPro" id="IPR020013">
    <property type="entry name" value="Flagellar_FlgE/F/G"/>
</dbReference>
<dbReference type="InterPro" id="IPR037925">
    <property type="entry name" value="FlgE/F/G-like"/>
</dbReference>
<feature type="domain" description="Flagellar hook protein FlgE/F/G-like D1" evidence="1">
    <location>
        <begin position="61"/>
        <end position="99"/>
    </location>
</feature>
<evidence type="ECO:0000259" key="1">
    <source>
        <dbReference type="Pfam" id="PF22692"/>
    </source>
</evidence>
<evidence type="ECO:0000313" key="2">
    <source>
        <dbReference type="EMBL" id="GAF69082.1"/>
    </source>
</evidence>
<name>X0RZE1_9ZZZZ</name>
<dbReference type="PANTHER" id="PTHR30435">
    <property type="entry name" value="FLAGELLAR PROTEIN"/>
    <property type="match status" value="1"/>
</dbReference>
<dbReference type="AlphaFoldDB" id="X0RZE1"/>
<dbReference type="SUPFAM" id="SSF117143">
    <property type="entry name" value="Flagellar hook protein flgE"/>
    <property type="match status" value="1"/>
</dbReference>